<dbReference type="Gene3D" id="1.20.1110.10">
    <property type="entry name" value="Calcium-transporting ATPase, transmembrane domain"/>
    <property type="match status" value="1"/>
</dbReference>
<accession>A0A2H0PZS9</accession>
<dbReference type="InterPro" id="IPR023299">
    <property type="entry name" value="ATPase_P-typ_cyto_dom_N"/>
</dbReference>
<organism evidence="14 15">
    <name type="scientific">Candidatus Berkelbacteria bacterium CG11_big_fil_rev_8_21_14_0_20_42_15</name>
    <dbReference type="NCBI Taxonomy" id="1974517"/>
    <lineage>
        <taxon>Bacteria</taxon>
        <taxon>Candidatus Berkelbacteria</taxon>
    </lineage>
</organism>
<keyword evidence="6" id="KW-0547">Nucleotide-binding</keyword>
<dbReference type="InterPro" id="IPR059000">
    <property type="entry name" value="ATPase_P-type_domA"/>
</dbReference>
<dbReference type="SMART" id="SM00831">
    <property type="entry name" value="Cation_ATPase_N"/>
    <property type="match status" value="1"/>
</dbReference>
<evidence type="ECO:0000313" key="15">
    <source>
        <dbReference type="Proteomes" id="UP000231154"/>
    </source>
</evidence>
<dbReference type="SUPFAM" id="SSF81665">
    <property type="entry name" value="Calcium ATPase, transmembrane domain M"/>
    <property type="match status" value="1"/>
</dbReference>
<keyword evidence="9" id="KW-1278">Translocase</keyword>
<comment type="caution">
    <text evidence="14">The sequence shown here is derived from an EMBL/GenBank/DDBJ whole genome shotgun (WGS) entry which is preliminary data.</text>
</comment>
<dbReference type="GO" id="GO:0016887">
    <property type="term" value="F:ATP hydrolysis activity"/>
    <property type="evidence" value="ECO:0007669"/>
    <property type="project" value="InterPro"/>
</dbReference>
<reference evidence="14 15" key="1">
    <citation type="submission" date="2017-09" db="EMBL/GenBank/DDBJ databases">
        <title>Depth-based differentiation of microbial function through sediment-hosted aquifers and enrichment of novel symbionts in the deep terrestrial subsurface.</title>
        <authorList>
            <person name="Probst A.J."/>
            <person name="Ladd B."/>
            <person name="Jarett J.K."/>
            <person name="Geller-Mcgrath D.E."/>
            <person name="Sieber C.M."/>
            <person name="Emerson J.B."/>
            <person name="Anantharaman K."/>
            <person name="Thomas B.C."/>
            <person name="Malmstrom R."/>
            <person name="Stieglmeier M."/>
            <person name="Klingl A."/>
            <person name="Woyke T."/>
            <person name="Ryan C.M."/>
            <person name="Banfield J.F."/>
        </authorList>
    </citation>
    <scope>NUCLEOTIDE SEQUENCE [LARGE SCALE GENOMIC DNA]</scope>
    <source>
        <strain evidence="14">CG11_big_fil_rev_8_21_14_0_20_42_15</strain>
    </source>
</reference>
<dbReference type="Pfam" id="PF00122">
    <property type="entry name" value="E1-E2_ATPase"/>
    <property type="match status" value="1"/>
</dbReference>
<evidence type="ECO:0000256" key="4">
    <source>
        <dbReference type="ARBA" id="ARBA00022553"/>
    </source>
</evidence>
<feature type="transmembrane region" description="Helical" evidence="12">
    <location>
        <begin position="82"/>
        <end position="101"/>
    </location>
</feature>
<keyword evidence="8" id="KW-0460">Magnesium</keyword>
<feature type="transmembrane region" description="Helical" evidence="12">
    <location>
        <begin position="770"/>
        <end position="789"/>
    </location>
</feature>
<dbReference type="GO" id="GO:0005524">
    <property type="term" value="F:ATP binding"/>
    <property type="evidence" value="ECO:0007669"/>
    <property type="project" value="UniProtKB-KW"/>
</dbReference>
<proteinExistence type="inferred from homology"/>
<dbReference type="GO" id="GO:1990573">
    <property type="term" value="P:potassium ion import across plasma membrane"/>
    <property type="evidence" value="ECO:0007669"/>
    <property type="project" value="TreeGrafter"/>
</dbReference>
<dbReference type="GO" id="GO:1902600">
    <property type="term" value="P:proton transmembrane transport"/>
    <property type="evidence" value="ECO:0007669"/>
    <property type="project" value="TreeGrafter"/>
</dbReference>
<dbReference type="SUPFAM" id="SSF81653">
    <property type="entry name" value="Calcium ATPase, transduction domain A"/>
    <property type="match status" value="1"/>
</dbReference>
<dbReference type="SFLD" id="SFLDS00003">
    <property type="entry name" value="Haloacid_Dehalogenase"/>
    <property type="match status" value="1"/>
</dbReference>
<dbReference type="InterPro" id="IPR004014">
    <property type="entry name" value="ATPase_P-typ_cation-transptr_N"/>
</dbReference>
<keyword evidence="5 12" id="KW-0812">Transmembrane</keyword>
<comment type="similarity">
    <text evidence="2">Belongs to the cation transport ATPase (P-type) (TC 3.A.3) family. Type IIA subfamily.</text>
</comment>
<dbReference type="PRINTS" id="PR00119">
    <property type="entry name" value="CATATPASE"/>
</dbReference>
<evidence type="ECO:0000256" key="12">
    <source>
        <dbReference type="SAM" id="Phobius"/>
    </source>
</evidence>
<dbReference type="Gene3D" id="3.40.1110.10">
    <property type="entry name" value="Calcium-transporting ATPase, cytoplasmic domain N"/>
    <property type="match status" value="1"/>
</dbReference>
<keyword evidence="10 12" id="KW-1133">Transmembrane helix</keyword>
<evidence type="ECO:0000256" key="7">
    <source>
        <dbReference type="ARBA" id="ARBA00022840"/>
    </source>
</evidence>
<feature type="non-terminal residue" evidence="14">
    <location>
        <position position="814"/>
    </location>
</feature>
<feature type="domain" description="Cation-transporting P-type ATPase N-terminal" evidence="13">
    <location>
        <begin position="5"/>
        <end position="78"/>
    </location>
</feature>
<evidence type="ECO:0000256" key="5">
    <source>
        <dbReference type="ARBA" id="ARBA00022692"/>
    </source>
</evidence>
<evidence type="ECO:0000259" key="13">
    <source>
        <dbReference type="SMART" id="SM00831"/>
    </source>
</evidence>
<dbReference type="PROSITE" id="PS00154">
    <property type="entry name" value="ATPASE_E1_E2"/>
    <property type="match status" value="1"/>
</dbReference>
<dbReference type="GO" id="GO:0006883">
    <property type="term" value="P:intracellular sodium ion homeostasis"/>
    <property type="evidence" value="ECO:0007669"/>
    <property type="project" value="TreeGrafter"/>
</dbReference>
<evidence type="ECO:0000256" key="6">
    <source>
        <dbReference type="ARBA" id="ARBA00022741"/>
    </source>
</evidence>
<gene>
    <name evidence="14" type="ORF">COV40_00340</name>
</gene>
<dbReference type="InterPro" id="IPR023214">
    <property type="entry name" value="HAD_sf"/>
</dbReference>
<keyword evidence="7" id="KW-0067">ATP-binding</keyword>
<dbReference type="NCBIfam" id="TIGR01494">
    <property type="entry name" value="ATPase_P-type"/>
    <property type="match status" value="2"/>
</dbReference>
<dbReference type="AlphaFoldDB" id="A0A2H0PZS9"/>
<dbReference type="Proteomes" id="UP000231154">
    <property type="component" value="Unassembled WGS sequence"/>
</dbReference>
<dbReference type="PANTHER" id="PTHR43294">
    <property type="entry name" value="SODIUM/POTASSIUM-TRANSPORTING ATPASE SUBUNIT ALPHA"/>
    <property type="match status" value="1"/>
</dbReference>
<dbReference type="GO" id="GO:0005886">
    <property type="term" value="C:plasma membrane"/>
    <property type="evidence" value="ECO:0007669"/>
    <property type="project" value="UniProtKB-SubCell"/>
</dbReference>
<dbReference type="InterPro" id="IPR001757">
    <property type="entry name" value="P_typ_ATPase"/>
</dbReference>
<dbReference type="Gene3D" id="3.40.50.1000">
    <property type="entry name" value="HAD superfamily/HAD-like"/>
    <property type="match status" value="1"/>
</dbReference>
<dbReference type="SUPFAM" id="SSF81660">
    <property type="entry name" value="Metal cation-transporting ATPase, ATP-binding domain N"/>
    <property type="match status" value="1"/>
</dbReference>
<sequence>MEKSNFGSEKLPELYKFFKSQEDGLGQKEVEGLVKTFGKNEITKDSPSGFLRLFISQFDLLLNQILFISAVLLFALRDYNDGLVIFAALFVNIALGIYQKISISRAIFLLKNALRVKSLVIRDGHQREIDQEELVPGDIIIVKTGQKVPADARIIVSHDLRIDESILTGESLPKEKNAVELPKNTILSERENMLFMGTLVDSGSARALVVTTGDKTEIGKVAGMVKKIKTEKTPGEKQLDNLGRMITKIVFGLALIILIVSFLRGLEFAQIVGITVAVALAAVPEGLPAAITVILAISVQRLLDRNSLVRKLISVESLGAISIICTDKTGTLTEGKIQVAGIWGFADKLELPQIKDLEKRKSASDQRFEMLALKIAALCSEAFIENPDDKPDSWILRGRPTEKALIYAAALAGIQPEKILQDEPQITKIPFNPAHKYSISFNKLSETENTLYFMGAPELILEKSVIVNIEGKEKKLTVAEIEKLSKQYLKLSEQGYRVLAVGYKKTPAKMVSAIDGTLLAADNSLVSEMTFVALIALFDPLRPDLPKAISFCQKIGVRPIIVTGDNRLIAQSVAAKIGIEAKDENIIEGGQLDDHFQAGNEEWFDKISIFAKISPFQKSQIIEKYQGRGQIVAMIGDGINDTPAMKKANVGIAVAAGSDVAKETSEIVLLNNDFTTLTESIIEGRIALDNMRKVITYAISDNFVEIIIILLSLLAGWPLPLLGAQIIWINLVESGLVNMSFAFEFPHHDIVRSTPAENKTPILNSRTKRLVLTIGITTTVLVSALLFIINQTNYLDVGGNLSSLIFATISLNTL</sequence>
<dbReference type="InterPro" id="IPR050510">
    <property type="entry name" value="Cation_transp_ATPase_P-type"/>
</dbReference>
<dbReference type="EMBL" id="PCXF01000009">
    <property type="protein sequence ID" value="PIR27528.1"/>
    <property type="molecule type" value="Genomic_DNA"/>
</dbReference>
<dbReference type="Pfam" id="PF08282">
    <property type="entry name" value="Hydrolase_3"/>
    <property type="match status" value="1"/>
</dbReference>
<dbReference type="PANTHER" id="PTHR43294:SF21">
    <property type="entry name" value="CATION TRANSPORTING ATPASE"/>
    <property type="match status" value="1"/>
</dbReference>
<dbReference type="InterPro" id="IPR008250">
    <property type="entry name" value="ATPase_P-typ_transduc_dom_A_sf"/>
</dbReference>
<evidence type="ECO:0000256" key="11">
    <source>
        <dbReference type="ARBA" id="ARBA00023136"/>
    </source>
</evidence>
<name>A0A2H0PZS9_9BACT</name>
<evidence type="ECO:0000256" key="2">
    <source>
        <dbReference type="ARBA" id="ARBA00005675"/>
    </source>
</evidence>
<dbReference type="FunFam" id="2.70.150.10:FF:000160">
    <property type="entry name" value="Sarcoplasmic/endoplasmic reticulum calcium ATPase 1"/>
    <property type="match status" value="1"/>
</dbReference>
<evidence type="ECO:0000256" key="10">
    <source>
        <dbReference type="ARBA" id="ARBA00022989"/>
    </source>
</evidence>
<feature type="transmembrane region" description="Helical" evidence="12">
    <location>
        <begin position="60"/>
        <end position="76"/>
    </location>
</feature>
<evidence type="ECO:0000313" key="14">
    <source>
        <dbReference type="EMBL" id="PIR27528.1"/>
    </source>
</evidence>
<dbReference type="Pfam" id="PF00689">
    <property type="entry name" value="Cation_ATPase_C"/>
    <property type="match status" value="1"/>
</dbReference>
<keyword evidence="4" id="KW-0597">Phosphoprotein</keyword>
<dbReference type="PRINTS" id="PR00121">
    <property type="entry name" value="NAKATPASE"/>
</dbReference>
<dbReference type="InterPro" id="IPR044492">
    <property type="entry name" value="P_typ_ATPase_HD_dom"/>
</dbReference>
<dbReference type="Pfam" id="PF00690">
    <property type="entry name" value="Cation_ATPase_N"/>
    <property type="match status" value="1"/>
</dbReference>
<dbReference type="InterPro" id="IPR006068">
    <property type="entry name" value="ATPase_P-typ_cation-transptr_C"/>
</dbReference>
<evidence type="ECO:0000256" key="9">
    <source>
        <dbReference type="ARBA" id="ARBA00022967"/>
    </source>
</evidence>
<keyword evidence="11 12" id="KW-0472">Membrane</keyword>
<evidence type="ECO:0000256" key="3">
    <source>
        <dbReference type="ARBA" id="ARBA00022475"/>
    </source>
</evidence>
<keyword evidence="3" id="KW-1003">Cell membrane</keyword>
<dbReference type="SUPFAM" id="SSF56784">
    <property type="entry name" value="HAD-like"/>
    <property type="match status" value="1"/>
</dbReference>
<dbReference type="Pfam" id="PF13246">
    <property type="entry name" value="Cation_ATPase"/>
    <property type="match status" value="1"/>
</dbReference>
<dbReference type="InterPro" id="IPR018303">
    <property type="entry name" value="ATPase_P-typ_P_site"/>
</dbReference>
<evidence type="ECO:0000256" key="8">
    <source>
        <dbReference type="ARBA" id="ARBA00022842"/>
    </source>
</evidence>
<dbReference type="GO" id="GO:0005391">
    <property type="term" value="F:P-type sodium:potassium-exchanging transporter activity"/>
    <property type="evidence" value="ECO:0007669"/>
    <property type="project" value="TreeGrafter"/>
</dbReference>
<dbReference type="InterPro" id="IPR036412">
    <property type="entry name" value="HAD-like_sf"/>
</dbReference>
<dbReference type="InterPro" id="IPR023298">
    <property type="entry name" value="ATPase_P-typ_TM_dom_sf"/>
</dbReference>
<evidence type="ECO:0000256" key="1">
    <source>
        <dbReference type="ARBA" id="ARBA00004651"/>
    </source>
</evidence>
<dbReference type="GO" id="GO:0030007">
    <property type="term" value="P:intracellular potassium ion homeostasis"/>
    <property type="evidence" value="ECO:0007669"/>
    <property type="project" value="TreeGrafter"/>
</dbReference>
<protein>
    <recommendedName>
        <fullName evidence="13">Cation-transporting P-type ATPase N-terminal domain-containing protein</fullName>
    </recommendedName>
</protein>
<dbReference type="GO" id="GO:0036376">
    <property type="term" value="P:sodium ion export across plasma membrane"/>
    <property type="evidence" value="ECO:0007669"/>
    <property type="project" value="TreeGrafter"/>
</dbReference>
<dbReference type="Gene3D" id="2.70.150.10">
    <property type="entry name" value="Calcium-transporting ATPase, cytoplasmic transduction domain A"/>
    <property type="match status" value="1"/>
</dbReference>
<comment type="subcellular location">
    <subcellularLocation>
        <location evidence="1">Cell membrane</location>
        <topology evidence="1">Multi-pass membrane protein</topology>
    </subcellularLocation>
</comment>
<dbReference type="SFLD" id="SFLDG00002">
    <property type="entry name" value="C1.7:_P-type_atpase_like"/>
    <property type="match status" value="1"/>
</dbReference>
<dbReference type="SFLD" id="SFLDF00027">
    <property type="entry name" value="p-type_atpase"/>
    <property type="match status" value="1"/>
</dbReference>
<feature type="transmembrane region" description="Helical" evidence="12">
    <location>
        <begin position="245"/>
        <end position="263"/>
    </location>
</feature>
<feature type="transmembrane region" description="Helical" evidence="12">
    <location>
        <begin position="269"/>
        <end position="297"/>
    </location>
</feature>